<evidence type="ECO:0000313" key="1">
    <source>
        <dbReference type="EMBL" id="KAJ9657792.1"/>
    </source>
</evidence>
<name>A0ACC3A9M3_9EURO</name>
<organism evidence="1 2">
    <name type="scientific">Neophaeococcomyces mojaviensis</name>
    <dbReference type="NCBI Taxonomy" id="3383035"/>
    <lineage>
        <taxon>Eukaryota</taxon>
        <taxon>Fungi</taxon>
        <taxon>Dikarya</taxon>
        <taxon>Ascomycota</taxon>
        <taxon>Pezizomycotina</taxon>
        <taxon>Eurotiomycetes</taxon>
        <taxon>Chaetothyriomycetidae</taxon>
        <taxon>Chaetothyriales</taxon>
        <taxon>Chaetothyriales incertae sedis</taxon>
        <taxon>Neophaeococcomyces</taxon>
    </lineage>
</organism>
<comment type="caution">
    <text evidence="1">The sequence shown here is derived from an EMBL/GenBank/DDBJ whole genome shotgun (WGS) entry which is preliminary data.</text>
</comment>
<reference evidence="1" key="1">
    <citation type="submission" date="2022-10" db="EMBL/GenBank/DDBJ databases">
        <title>Culturing micro-colonial fungi from biological soil crusts in the Mojave desert and describing Neophaeococcomyces mojavensis, and introducing the new genera and species Taxawa tesnikishii.</title>
        <authorList>
            <person name="Kurbessoian T."/>
            <person name="Stajich J.E."/>
        </authorList>
    </citation>
    <scope>NUCLEOTIDE SEQUENCE</scope>
    <source>
        <strain evidence="1">JES_112</strain>
    </source>
</reference>
<evidence type="ECO:0000313" key="2">
    <source>
        <dbReference type="Proteomes" id="UP001172386"/>
    </source>
</evidence>
<keyword evidence="2" id="KW-1185">Reference proteome</keyword>
<protein>
    <submittedName>
        <fullName evidence="1">Uncharacterized protein</fullName>
    </submittedName>
</protein>
<accession>A0ACC3A9M3</accession>
<dbReference type="EMBL" id="JAPDRQ010000059">
    <property type="protein sequence ID" value="KAJ9657792.1"/>
    <property type="molecule type" value="Genomic_DNA"/>
</dbReference>
<sequence length="632" mass="70605">MSTQLTEQVESRSVVTTLAEIDSWTQDGSKVQPGGLAVGPFGVLDFAHAPQASTLLDRPASGNAPDTSIAELEDVDTDIPMPEFDPSPQLINTPSTLDALISLPDCLQWSDLFDLDFENWLSQQPDNFGVEPSTTLNLTDAQSTSLQPAPVEPISSSCLPLTNIDDMGLGNEAQLLIKHFDSHVIEAIAALPFNTKSPYKILNVAAAVQTHADITYLGRSVKHANAANLYSLLACSAHHLATTLSDAELNKASYWHGLSSRAGRKAKEHLQKSLQGELQGPNKAKYKDQLMALMSMLAYTIMAGHQRDARCYMIDAERLLRLRGLAKRQISRRARLMHHMYTWARIVSESTYVLHEEKAVNLLAMPPAPRPQTAHNTRLDDFLRVEQADEYSETDMEDPKEPEIGLHDIHLQDPRPYSDTMYLQIYGIPETWLSLLSQTTRLANVKEMLKHDSHLERSLNKRMARLEDMVCTFASNNNVADESHTLPPAQYMLRALNSALVIFFYRRIRDVNALILQSHVDDVINALQNFDLSLAQQNLQGPGTAWPTFIAGCEANTGPRRQALLARMERAHRKTGSHCFQSAKTMMQEVWARRDQMATSPKSTRSGSGRTAKSSTTWIELSREKKEWVILC</sequence>
<gene>
    <name evidence="1" type="ORF">H2198_004099</name>
</gene>
<dbReference type="Proteomes" id="UP001172386">
    <property type="component" value="Unassembled WGS sequence"/>
</dbReference>
<proteinExistence type="predicted"/>